<feature type="domain" description="Helicase ATP-binding" evidence="6">
    <location>
        <begin position="28"/>
        <end position="188"/>
    </location>
</feature>
<dbReference type="InterPro" id="IPR048333">
    <property type="entry name" value="HA2_WH"/>
</dbReference>
<dbReference type="InterPro" id="IPR013689">
    <property type="entry name" value="RNA_helicase_ATP-dep_HrpB_C"/>
</dbReference>
<keyword evidence="2" id="KW-0378">Hydrolase</keyword>
<dbReference type="SMART" id="SM00490">
    <property type="entry name" value="HELICc"/>
    <property type="match status" value="1"/>
</dbReference>
<dbReference type="Pfam" id="PF00271">
    <property type="entry name" value="Helicase_C"/>
    <property type="match status" value="1"/>
</dbReference>
<evidence type="ECO:0000313" key="8">
    <source>
        <dbReference type="EMBL" id="RFT46825.1"/>
    </source>
</evidence>
<dbReference type="InterPro" id="IPR001650">
    <property type="entry name" value="Helicase_C-like"/>
</dbReference>
<dbReference type="EMBL" id="NOWI01000001">
    <property type="protein sequence ID" value="RFT46825.1"/>
    <property type="molecule type" value="Genomic_DNA"/>
</dbReference>
<dbReference type="InterPro" id="IPR014001">
    <property type="entry name" value="Helicase_ATP-bd"/>
</dbReference>
<proteinExistence type="predicted"/>
<dbReference type="SMART" id="SM00487">
    <property type="entry name" value="DEXDc"/>
    <property type="match status" value="1"/>
</dbReference>
<dbReference type="SUPFAM" id="SSF52540">
    <property type="entry name" value="P-loop containing nucleoside triphosphate hydrolases"/>
    <property type="match status" value="1"/>
</dbReference>
<feature type="domain" description="Helicase C-terminal" evidence="7">
    <location>
        <begin position="218"/>
        <end position="386"/>
    </location>
</feature>
<dbReference type="GO" id="GO:0016787">
    <property type="term" value="F:hydrolase activity"/>
    <property type="evidence" value="ECO:0007669"/>
    <property type="project" value="UniProtKB-KW"/>
</dbReference>
<accession>A0A3E2DN69</accession>
<dbReference type="Proteomes" id="UP000259211">
    <property type="component" value="Unassembled WGS sequence"/>
</dbReference>
<evidence type="ECO:0000256" key="2">
    <source>
        <dbReference type="ARBA" id="ARBA00022801"/>
    </source>
</evidence>
<dbReference type="InterPro" id="IPR049614">
    <property type="entry name" value="HrpB_DEXH"/>
</dbReference>
<dbReference type="Pfam" id="PF04408">
    <property type="entry name" value="WHD_HA2"/>
    <property type="match status" value="1"/>
</dbReference>
<dbReference type="PANTHER" id="PTHR43519:SF1">
    <property type="entry name" value="ATP-DEPENDENT RNA HELICASE HRPB"/>
    <property type="match status" value="1"/>
</dbReference>
<dbReference type="GO" id="GO:0005524">
    <property type="term" value="F:ATP binding"/>
    <property type="evidence" value="ECO:0007669"/>
    <property type="project" value="UniProtKB-KW"/>
</dbReference>
<dbReference type="PROSITE" id="PS51192">
    <property type="entry name" value="HELICASE_ATP_BIND_1"/>
    <property type="match status" value="1"/>
</dbReference>
<dbReference type="GO" id="GO:0004386">
    <property type="term" value="F:helicase activity"/>
    <property type="evidence" value="ECO:0007669"/>
    <property type="project" value="UniProtKB-KW"/>
</dbReference>
<dbReference type="NCBIfam" id="TIGR01970">
    <property type="entry name" value="DEAH_box_HrpB"/>
    <property type="match status" value="1"/>
</dbReference>
<dbReference type="InterPro" id="IPR010225">
    <property type="entry name" value="HrpB"/>
</dbReference>
<evidence type="ECO:0000313" key="9">
    <source>
        <dbReference type="Proteomes" id="UP000259211"/>
    </source>
</evidence>
<dbReference type="PROSITE" id="PS51194">
    <property type="entry name" value="HELICASE_CTER"/>
    <property type="match status" value="1"/>
</dbReference>
<evidence type="ECO:0000259" key="6">
    <source>
        <dbReference type="PROSITE" id="PS51192"/>
    </source>
</evidence>
<dbReference type="CDD" id="cd17990">
    <property type="entry name" value="DEXHc_HrpB"/>
    <property type="match status" value="1"/>
</dbReference>
<dbReference type="RefSeq" id="WP_117188189.1">
    <property type="nucleotide sequence ID" value="NZ_NOWI01000001.1"/>
</dbReference>
<dbReference type="PANTHER" id="PTHR43519">
    <property type="entry name" value="ATP-DEPENDENT RNA HELICASE HRPB"/>
    <property type="match status" value="1"/>
</dbReference>
<feature type="region of interest" description="Disordered" evidence="5">
    <location>
        <begin position="809"/>
        <end position="836"/>
    </location>
</feature>
<dbReference type="GO" id="GO:0003676">
    <property type="term" value="F:nucleic acid binding"/>
    <property type="evidence" value="ECO:0007669"/>
    <property type="project" value="InterPro"/>
</dbReference>
<protein>
    <submittedName>
        <fullName evidence="8">ATP-dependent helicase HrpB</fullName>
    </submittedName>
</protein>
<evidence type="ECO:0000256" key="4">
    <source>
        <dbReference type="ARBA" id="ARBA00022840"/>
    </source>
</evidence>
<sequence length="836" mass="89337">MGDGPVTRSLDLDAIGSGHPVADHCDEITTALDVGRAVIVAPPGTGKTTFVPPLVASRCSGRVIVTQPRRVAARAAARRLSTLTRTRPGEFASHTVRGESTTTRDTRVEFVTTGILLRRLMRDPDLTGVDAVVLDEVHERHLDADLAVAMVCEVAQLREDLTVVAMSATVDSSGWASLLGTDEPVPVVEVSSALHQLQIEWAPASGSPVDSRGVTPEFLSHLGSVTVEALDHHPDGSALVFVPGAREVDHVVADLRSRLDGVEIVGLSGSMSAREQDRALSDPGDVRRVIVSTAVAESSLTVPGVRLVVDSGLSREPRLDRDRGMTGLVTVRESRASAIQRAGRAARLGLGVAVRSLRPQDWSGMDADPAPEVDHADLVAPLLALAVWGSPRGEGMALPTPLPQDRVAEAEEELRDLGAVDADGRVTDRGRQLATVPVDPRLARALVDGAPIVGSRRCAEIVAMLGLDDGQVDLVGQWRQLRTGRHPDGRVWRREADRLSRLTDDFPDTNITDDDAVATVVSLARPGWIARSRGEGSSSYLLACGTGVELPRNCPPGLLGQPWLAVARTSRVTSGALIRAAVPLAESAALDAGAAMLATETTVTWNGGKARGRRVSRLGAIELSCTPVRPGRDEARRAVLEEVRSRGLEVIGLTKNGESLRSRLALAHRVLGDPWPDVSDEALLSRAEEWLDLDGLAAGQGSDATSGLRRMLGWQESARLDEALPETITVPSGSRIRVDYPEPGSDAAPVLAVKLQECFGWTDGPMICDGRVKVVLHLLSPARRPLAVTDDLASFWANVYPSVRAENRGRYSKHPWPEDPLTAMPTKRTNRALGHS</sequence>
<comment type="caution">
    <text evidence="8">The sequence shown here is derived from an EMBL/GenBank/DDBJ whole genome shotgun (WGS) entry which is preliminary data.</text>
</comment>
<name>A0A3E2DN69_9ACTN</name>
<dbReference type="CDD" id="cd18791">
    <property type="entry name" value="SF2_C_RHA"/>
    <property type="match status" value="1"/>
</dbReference>
<reference evidence="8 9" key="1">
    <citation type="submission" date="2017-07" db="EMBL/GenBank/DDBJ databases">
        <authorList>
            <person name="Sun Z.S."/>
            <person name="Albrecht U."/>
            <person name="Echele G."/>
            <person name="Lee C.C."/>
        </authorList>
    </citation>
    <scope>NUCLEOTIDE SEQUENCE [LARGE SCALE GENOMIC DNA]</scope>
    <source>
        <strain evidence="8 9">P16-029</strain>
    </source>
</reference>
<evidence type="ECO:0000256" key="5">
    <source>
        <dbReference type="SAM" id="MobiDB-lite"/>
    </source>
</evidence>
<evidence type="ECO:0000256" key="1">
    <source>
        <dbReference type="ARBA" id="ARBA00022741"/>
    </source>
</evidence>
<dbReference type="Pfam" id="PF00270">
    <property type="entry name" value="DEAD"/>
    <property type="match status" value="1"/>
</dbReference>
<dbReference type="PIRSF" id="PIRSF005496">
    <property type="entry name" value="ATP_hel_hrpB"/>
    <property type="match status" value="1"/>
</dbReference>
<dbReference type="Gene3D" id="1.20.120.1080">
    <property type="match status" value="1"/>
</dbReference>
<evidence type="ECO:0000256" key="3">
    <source>
        <dbReference type="ARBA" id="ARBA00022806"/>
    </source>
</evidence>
<evidence type="ECO:0000259" key="7">
    <source>
        <dbReference type="PROSITE" id="PS51194"/>
    </source>
</evidence>
<keyword evidence="1" id="KW-0547">Nucleotide-binding</keyword>
<gene>
    <name evidence="8" type="primary">hrpB</name>
    <name evidence="8" type="ORF">CHT91_00395</name>
</gene>
<dbReference type="InterPro" id="IPR007502">
    <property type="entry name" value="Helicase-assoc_dom"/>
</dbReference>
<dbReference type="AlphaFoldDB" id="A0A3E2DN69"/>
<organism evidence="8 9">
    <name type="scientific">Cutibacterium avidum</name>
    <dbReference type="NCBI Taxonomy" id="33010"/>
    <lineage>
        <taxon>Bacteria</taxon>
        <taxon>Bacillati</taxon>
        <taxon>Actinomycetota</taxon>
        <taxon>Actinomycetes</taxon>
        <taxon>Propionibacteriales</taxon>
        <taxon>Propionibacteriaceae</taxon>
        <taxon>Cutibacterium</taxon>
    </lineage>
</organism>
<dbReference type="InterPro" id="IPR027417">
    <property type="entry name" value="P-loop_NTPase"/>
</dbReference>
<keyword evidence="3 8" id="KW-0347">Helicase</keyword>
<keyword evidence="4" id="KW-0067">ATP-binding</keyword>
<dbReference type="InterPro" id="IPR011545">
    <property type="entry name" value="DEAD/DEAH_box_helicase_dom"/>
</dbReference>
<dbReference type="Gene3D" id="3.40.50.300">
    <property type="entry name" value="P-loop containing nucleotide triphosphate hydrolases"/>
    <property type="match status" value="2"/>
</dbReference>
<dbReference type="Pfam" id="PF08482">
    <property type="entry name" value="HrpB_C"/>
    <property type="match status" value="1"/>
</dbReference>
<dbReference type="SMART" id="SM00847">
    <property type="entry name" value="HA2"/>
    <property type="match status" value="1"/>
</dbReference>